<dbReference type="Proteomes" id="UP001163203">
    <property type="component" value="Chromosome"/>
</dbReference>
<feature type="binding site" evidence="8">
    <location>
        <position position="272"/>
    </location>
    <ligand>
        <name>Zn(2+)</name>
        <dbReference type="ChEBI" id="CHEBI:29105"/>
    </ligand>
</feature>
<keyword evidence="7" id="KW-0560">Oxidoreductase</keyword>
<dbReference type="InterPro" id="IPR029041">
    <property type="entry name" value="FAD-linked_oxidoreductase-like"/>
</dbReference>
<keyword evidence="6" id="KW-0274">FAD</keyword>
<dbReference type="Pfam" id="PF02219">
    <property type="entry name" value="MTHFR"/>
    <property type="match status" value="1"/>
</dbReference>
<dbReference type="Pfam" id="PF02574">
    <property type="entry name" value="S-methyl_trans"/>
    <property type="match status" value="1"/>
</dbReference>
<evidence type="ECO:0000256" key="1">
    <source>
        <dbReference type="ARBA" id="ARBA00001974"/>
    </source>
</evidence>
<protein>
    <submittedName>
        <fullName evidence="10">Homocysteine S-methyltransferase family protein</fullName>
    </submittedName>
</protein>
<evidence type="ECO:0000256" key="7">
    <source>
        <dbReference type="ARBA" id="ARBA00023002"/>
    </source>
</evidence>
<dbReference type="InterPro" id="IPR036589">
    <property type="entry name" value="HCY_dom_sf"/>
</dbReference>
<gene>
    <name evidence="10" type="ORF">ORV05_22450</name>
</gene>
<keyword evidence="8" id="KW-0862">Zinc</keyword>
<dbReference type="SUPFAM" id="SSF51730">
    <property type="entry name" value="FAD-linked oxidoreductase"/>
    <property type="match status" value="1"/>
</dbReference>
<evidence type="ECO:0000256" key="3">
    <source>
        <dbReference type="ARBA" id="ARBA00022603"/>
    </source>
</evidence>
<comment type="pathway">
    <text evidence="2">One-carbon metabolism; tetrahydrofolate interconversion.</text>
</comment>
<evidence type="ECO:0000256" key="4">
    <source>
        <dbReference type="ARBA" id="ARBA00022630"/>
    </source>
</evidence>
<feature type="binding site" evidence="8">
    <location>
        <position position="207"/>
    </location>
    <ligand>
        <name>Zn(2+)</name>
        <dbReference type="ChEBI" id="CHEBI:29105"/>
    </ligand>
</feature>
<dbReference type="InterPro" id="IPR003726">
    <property type="entry name" value="HCY_dom"/>
</dbReference>
<keyword evidence="11" id="KW-1185">Reference proteome</keyword>
<evidence type="ECO:0000259" key="9">
    <source>
        <dbReference type="PROSITE" id="PS50970"/>
    </source>
</evidence>
<dbReference type="Gene3D" id="3.20.20.220">
    <property type="match status" value="1"/>
</dbReference>
<keyword evidence="3 8" id="KW-0489">Methyltransferase</keyword>
<accession>A0ABY7AUV8</accession>
<dbReference type="RefSeq" id="WP_268753996.1">
    <property type="nucleotide sequence ID" value="NZ_CP113836.1"/>
</dbReference>
<evidence type="ECO:0000313" key="11">
    <source>
        <dbReference type="Proteomes" id="UP001163203"/>
    </source>
</evidence>
<proteinExistence type="predicted"/>
<dbReference type="EMBL" id="CP113836">
    <property type="protein sequence ID" value="WAL63754.1"/>
    <property type="molecule type" value="Genomic_DNA"/>
</dbReference>
<keyword evidence="5 8" id="KW-0808">Transferase</keyword>
<evidence type="ECO:0000256" key="5">
    <source>
        <dbReference type="ARBA" id="ARBA00022679"/>
    </source>
</evidence>
<evidence type="ECO:0000256" key="8">
    <source>
        <dbReference type="PROSITE-ProRule" id="PRU00333"/>
    </source>
</evidence>
<comment type="cofactor">
    <cofactor evidence="8">
        <name>Zn(2+)</name>
        <dbReference type="ChEBI" id="CHEBI:29105"/>
    </cofactor>
</comment>
<organism evidence="10 11">
    <name type="scientific">Amycolatopsis cynarae</name>
    <dbReference type="NCBI Taxonomy" id="2995223"/>
    <lineage>
        <taxon>Bacteria</taxon>
        <taxon>Bacillati</taxon>
        <taxon>Actinomycetota</taxon>
        <taxon>Actinomycetes</taxon>
        <taxon>Pseudonocardiales</taxon>
        <taxon>Pseudonocardiaceae</taxon>
        <taxon>Amycolatopsis</taxon>
    </lineage>
</organism>
<keyword evidence="4" id="KW-0285">Flavoprotein</keyword>
<comment type="cofactor">
    <cofactor evidence="1">
        <name>FAD</name>
        <dbReference type="ChEBI" id="CHEBI:57692"/>
    </cofactor>
</comment>
<dbReference type="InterPro" id="IPR003171">
    <property type="entry name" value="Mehydrof_redctse-like"/>
</dbReference>
<evidence type="ECO:0000256" key="2">
    <source>
        <dbReference type="ARBA" id="ARBA00004777"/>
    </source>
</evidence>
<feature type="domain" description="Hcy-binding" evidence="9">
    <location>
        <begin position="1"/>
        <end position="287"/>
    </location>
</feature>
<evidence type="ECO:0000313" key="10">
    <source>
        <dbReference type="EMBL" id="WAL63754.1"/>
    </source>
</evidence>
<dbReference type="PROSITE" id="PS50970">
    <property type="entry name" value="HCY"/>
    <property type="match status" value="1"/>
</dbReference>
<dbReference type="PANTHER" id="PTHR11103:SF18">
    <property type="entry name" value="SLR1189 PROTEIN"/>
    <property type="match status" value="1"/>
</dbReference>
<reference evidence="10" key="1">
    <citation type="submission" date="2022-11" db="EMBL/GenBank/DDBJ databases">
        <authorList>
            <person name="Mo P."/>
        </authorList>
    </citation>
    <scope>NUCLEOTIDE SEQUENCE</scope>
    <source>
        <strain evidence="10">HUAS 11-8</strain>
    </source>
</reference>
<feature type="binding site" evidence="8">
    <location>
        <position position="273"/>
    </location>
    <ligand>
        <name>Zn(2+)</name>
        <dbReference type="ChEBI" id="CHEBI:29105"/>
    </ligand>
</feature>
<name>A0ABY7AUV8_9PSEU</name>
<dbReference type="PANTHER" id="PTHR11103">
    <property type="entry name" value="SLR1189 PROTEIN"/>
    <property type="match status" value="1"/>
</dbReference>
<dbReference type="Gene3D" id="3.20.20.330">
    <property type="entry name" value="Homocysteine-binding-like domain"/>
    <property type="match status" value="1"/>
</dbReference>
<dbReference type="SUPFAM" id="SSF82282">
    <property type="entry name" value="Homocysteine S-methyltransferase"/>
    <property type="match status" value="1"/>
</dbReference>
<evidence type="ECO:0000256" key="6">
    <source>
        <dbReference type="ARBA" id="ARBA00022827"/>
    </source>
</evidence>
<sequence length="576" mass="60699">MDFAKSVRDRVLVCDGAMGTMLHAAGNSLDRALSELNLSNPELVSMVHEAYVAAGADILLTNTFGANRLRLAGQGCSAAVRDVNLAGVRLARQARRGAGRPVFVGGSVSPAASVGQRGSVRAGERAEVIGEQVRALADGGVDLLVLETFGYLDELVEAVEVAASLADVPILAQATFTEAGETLGGETVGEVARALEGMPVAALGANCTAGPQHMLAIVEDFRRHTVLPVSAQPNAGLPRRRGARFEYIVDGEYFARYGRRYVEQGASIVGGCCGTTPAHLRALTLALADLRPAEPVRTQPVRRTVAVPRHGVLARHLAEKDFVVAAEFTGETDDVTGLHEADLLFVGPALSVNEALEWERKAGIETVATVAAWDRAIATLQADLLGAHAAGLRTLVCETGAPPPRGEYPRGGWEVDSLGLIELLAGLNAGRDHNGHTLAIRTSFHIGARFNPGAHDVDAELARTRAKIAAGAHFLVTRPVYELDRLTGMLAELSEEDIPVLVTVSPLTGYAEAEYLTHEVPDVTIPRAALAALENTAHGPETGLALAADLVARARETVQGVVIRARGGMPRSLLRA</sequence>
<keyword evidence="8" id="KW-0479">Metal-binding</keyword>